<evidence type="ECO:0000256" key="1">
    <source>
        <dbReference type="SAM" id="Phobius"/>
    </source>
</evidence>
<keyword evidence="3" id="KW-1185">Reference proteome</keyword>
<name>A0A315AIH4_PRUYE</name>
<organism evidence="2 3">
    <name type="scientific">Prunus yedoensis var. nudiflora</name>
    <dbReference type="NCBI Taxonomy" id="2094558"/>
    <lineage>
        <taxon>Eukaryota</taxon>
        <taxon>Viridiplantae</taxon>
        <taxon>Streptophyta</taxon>
        <taxon>Embryophyta</taxon>
        <taxon>Tracheophyta</taxon>
        <taxon>Spermatophyta</taxon>
        <taxon>Magnoliopsida</taxon>
        <taxon>eudicotyledons</taxon>
        <taxon>Gunneridae</taxon>
        <taxon>Pentapetalae</taxon>
        <taxon>rosids</taxon>
        <taxon>fabids</taxon>
        <taxon>Rosales</taxon>
        <taxon>Rosaceae</taxon>
        <taxon>Amygdaloideae</taxon>
        <taxon>Amygdaleae</taxon>
        <taxon>Prunus</taxon>
    </lineage>
</organism>
<dbReference type="STRING" id="2094558.A0A315AIH4"/>
<evidence type="ECO:0000313" key="3">
    <source>
        <dbReference type="Proteomes" id="UP000250321"/>
    </source>
</evidence>
<dbReference type="OrthoDB" id="1702947at2759"/>
<dbReference type="AlphaFoldDB" id="A0A315AIH4"/>
<keyword evidence="1" id="KW-1133">Transmembrane helix</keyword>
<dbReference type="EMBL" id="PJQY01000276">
    <property type="protein sequence ID" value="PQQ14046.1"/>
    <property type="molecule type" value="Genomic_DNA"/>
</dbReference>
<evidence type="ECO:0000313" key="2">
    <source>
        <dbReference type="EMBL" id="PQQ14046.1"/>
    </source>
</evidence>
<protein>
    <submittedName>
        <fullName evidence="2">Respiratory burst oxidase homolog protein F-like</fullName>
    </submittedName>
</protein>
<sequence>MDYYGSTNDDSIFTCNKMATLLTAFSTKTWMYIAIPVLLYTGERVFRAIRSGFYEVEIFKASIYPGKVLSLQFNNQKGLST</sequence>
<comment type="caution">
    <text evidence="2">The sequence shown here is derived from an EMBL/GenBank/DDBJ whole genome shotgun (WGS) entry which is preliminary data.</text>
</comment>
<feature type="transmembrane region" description="Helical" evidence="1">
    <location>
        <begin position="20"/>
        <end position="40"/>
    </location>
</feature>
<accession>A0A315AIH4</accession>
<proteinExistence type="predicted"/>
<keyword evidence="1" id="KW-0812">Transmembrane</keyword>
<dbReference type="Proteomes" id="UP000250321">
    <property type="component" value="Unassembled WGS sequence"/>
</dbReference>
<keyword evidence="1" id="KW-0472">Membrane</keyword>
<reference evidence="2 3" key="1">
    <citation type="submission" date="2018-02" db="EMBL/GenBank/DDBJ databases">
        <title>Draft genome of wild Prunus yedoensis var. nudiflora.</title>
        <authorList>
            <person name="Baek S."/>
            <person name="Kim J.-H."/>
            <person name="Choi K."/>
            <person name="Kim G.-B."/>
            <person name="Cho A."/>
            <person name="Jang H."/>
            <person name="Shin C.-H."/>
            <person name="Yu H.-J."/>
            <person name="Mun J.-H."/>
        </authorList>
    </citation>
    <scope>NUCLEOTIDE SEQUENCE [LARGE SCALE GENOMIC DNA]</scope>
    <source>
        <strain evidence="3">cv. Jeju island</strain>
        <tissue evidence="2">Leaf</tissue>
    </source>
</reference>
<gene>
    <name evidence="2" type="ORF">Pyn_37772</name>
</gene>